<name>A0A0C3F0Y0_PILCF</name>
<dbReference type="HOGENOM" id="CLU_2886657_0_0_1"/>
<sequence>MHCDRHSRTRLRLVENIASAAHRQLAIGVQFWWGADACMSTARSADHHICMNNNHLTCSLFMS</sequence>
<evidence type="ECO:0000313" key="2">
    <source>
        <dbReference type="Proteomes" id="UP000054166"/>
    </source>
</evidence>
<protein>
    <submittedName>
        <fullName evidence="1">Uncharacterized protein</fullName>
    </submittedName>
</protein>
<keyword evidence="2" id="KW-1185">Reference proteome</keyword>
<organism evidence="1 2">
    <name type="scientific">Piloderma croceum (strain F 1598)</name>
    <dbReference type="NCBI Taxonomy" id="765440"/>
    <lineage>
        <taxon>Eukaryota</taxon>
        <taxon>Fungi</taxon>
        <taxon>Dikarya</taxon>
        <taxon>Basidiomycota</taxon>
        <taxon>Agaricomycotina</taxon>
        <taxon>Agaricomycetes</taxon>
        <taxon>Agaricomycetidae</taxon>
        <taxon>Atheliales</taxon>
        <taxon>Atheliaceae</taxon>
        <taxon>Piloderma</taxon>
    </lineage>
</organism>
<dbReference type="Proteomes" id="UP000054166">
    <property type="component" value="Unassembled WGS sequence"/>
</dbReference>
<dbReference type="EMBL" id="KN833073">
    <property type="protein sequence ID" value="KIM73819.1"/>
    <property type="molecule type" value="Genomic_DNA"/>
</dbReference>
<proteinExistence type="predicted"/>
<dbReference type="InParanoid" id="A0A0C3F0Y0"/>
<reference evidence="2" key="2">
    <citation type="submission" date="2015-01" db="EMBL/GenBank/DDBJ databases">
        <title>Evolutionary Origins and Diversification of the Mycorrhizal Mutualists.</title>
        <authorList>
            <consortium name="DOE Joint Genome Institute"/>
            <consortium name="Mycorrhizal Genomics Consortium"/>
            <person name="Kohler A."/>
            <person name="Kuo A."/>
            <person name="Nagy L.G."/>
            <person name="Floudas D."/>
            <person name="Copeland A."/>
            <person name="Barry K.W."/>
            <person name="Cichocki N."/>
            <person name="Veneault-Fourrey C."/>
            <person name="LaButti K."/>
            <person name="Lindquist E.A."/>
            <person name="Lipzen A."/>
            <person name="Lundell T."/>
            <person name="Morin E."/>
            <person name="Murat C."/>
            <person name="Riley R."/>
            <person name="Ohm R."/>
            <person name="Sun H."/>
            <person name="Tunlid A."/>
            <person name="Henrissat B."/>
            <person name="Grigoriev I.V."/>
            <person name="Hibbett D.S."/>
            <person name="Martin F."/>
        </authorList>
    </citation>
    <scope>NUCLEOTIDE SEQUENCE [LARGE SCALE GENOMIC DNA]</scope>
    <source>
        <strain evidence="2">F 1598</strain>
    </source>
</reference>
<accession>A0A0C3F0Y0</accession>
<reference evidence="1 2" key="1">
    <citation type="submission" date="2014-04" db="EMBL/GenBank/DDBJ databases">
        <authorList>
            <consortium name="DOE Joint Genome Institute"/>
            <person name="Kuo A."/>
            <person name="Tarkka M."/>
            <person name="Buscot F."/>
            <person name="Kohler A."/>
            <person name="Nagy L.G."/>
            <person name="Floudas D."/>
            <person name="Copeland A."/>
            <person name="Barry K.W."/>
            <person name="Cichocki N."/>
            <person name="Veneault-Fourrey C."/>
            <person name="LaButti K."/>
            <person name="Lindquist E.A."/>
            <person name="Lipzen A."/>
            <person name="Lundell T."/>
            <person name="Morin E."/>
            <person name="Murat C."/>
            <person name="Sun H."/>
            <person name="Tunlid A."/>
            <person name="Henrissat B."/>
            <person name="Grigoriev I.V."/>
            <person name="Hibbett D.S."/>
            <person name="Martin F."/>
            <person name="Nordberg H.P."/>
            <person name="Cantor M.N."/>
            <person name="Hua S.X."/>
        </authorList>
    </citation>
    <scope>NUCLEOTIDE SEQUENCE [LARGE SCALE GENOMIC DNA]</scope>
    <source>
        <strain evidence="1 2">F 1598</strain>
    </source>
</reference>
<gene>
    <name evidence="1" type="ORF">PILCRDRAFT_719056</name>
</gene>
<evidence type="ECO:0000313" key="1">
    <source>
        <dbReference type="EMBL" id="KIM73819.1"/>
    </source>
</evidence>
<dbReference type="AlphaFoldDB" id="A0A0C3F0Y0"/>